<keyword evidence="1" id="KW-0472">Membrane</keyword>
<dbReference type="OrthoDB" id="427755at2"/>
<accession>K9WPH1</accession>
<dbReference type="STRING" id="1173027.Mic7113_6112"/>
<evidence type="ECO:0000256" key="1">
    <source>
        <dbReference type="SAM" id="Phobius"/>
    </source>
</evidence>
<keyword evidence="3" id="KW-1185">Reference proteome</keyword>
<dbReference type="KEGG" id="mic:Mic7113_6112"/>
<evidence type="ECO:0000313" key="2">
    <source>
        <dbReference type="EMBL" id="AFZ21706.1"/>
    </source>
</evidence>
<evidence type="ECO:0000313" key="3">
    <source>
        <dbReference type="Proteomes" id="UP000010471"/>
    </source>
</evidence>
<feature type="transmembrane region" description="Helical" evidence="1">
    <location>
        <begin position="52"/>
        <end position="75"/>
    </location>
</feature>
<dbReference type="RefSeq" id="WP_015185835.1">
    <property type="nucleotide sequence ID" value="NC_019738.1"/>
</dbReference>
<sequence>MNPNKTQIPENNHNAVGRLNKTAYRDGYIHGQVDEHNIQQGNRIIRENNSAAGGLLTGITLTAIAFFVGGVLFFITQTNQPAKTNIETAPVPQTNQPQNP</sequence>
<dbReference type="AlphaFoldDB" id="K9WPH1"/>
<proteinExistence type="predicted"/>
<dbReference type="HOGENOM" id="CLU_2302662_0_0_3"/>
<organism evidence="2 3">
    <name type="scientific">Allocoleopsis franciscana PCC 7113</name>
    <dbReference type="NCBI Taxonomy" id="1173027"/>
    <lineage>
        <taxon>Bacteria</taxon>
        <taxon>Bacillati</taxon>
        <taxon>Cyanobacteriota</taxon>
        <taxon>Cyanophyceae</taxon>
        <taxon>Coleofasciculales</taxon>
        <taxon>Coleofasciculaceae</taxon>
        <taxon>Allocoleopsis</taxon>
        <taxon>Allocoleopsis franciscana</taxon>
    </lineage>
</organism>
<gene>
    <name evidence="2" type="ORF">Mic7113_6112</name>
</gene>
<protein>
    <submittedName>
        <fullName evidence="2">Uncharacterized protein</fullName>
    </submittedName>
</protein>
<dbReference type="EMBL" id="CP003630">
    <property type="protein sequence ID" value="AFZ21706.1"/>
    <property type="molecule type" value="Genomic_DNA"/>
</dbReference>
<name>K9WPH1_9CYAN</name>
<reference evidence="2 3" key="1">
    <citation type="submission" date="2012-06" db="EMBL/GenBank/DDBJ databases">
        <title>Finished chromosome of genome of Microcoleus sp. PCC 7113.</title>
        <authorList>
            <consortium name="US DOE Joint Genome Institute"/>
            <person name="Gugger M."/>
            <person name="Coursin T."/>
            <person name="Rippka R."/>
            <person name="Tandeau De Marsac N."/>
            <person name="Huntemann M."/>
            <person name="Wei C.-L."/>
            <person name="Han J."/>
            <person name="Detter J.C."/>
            <person name="Han C."/>
            <person name="Tapia R."/>
            <person name="Chen A."/>
            <person name="Kyrpides N."/>
            <person name="Mavromatis K."/>
            <person name="Markowitz V."/>
            <person name="Szeto E."/>
            <person name="Ivanova N."/>
            <person name="Pagani I."/>
            <person name="Pati A."/>
            <person name="Goodwin L."/>
            <person name="Nordberg H.P."/>
            <person name="Cantor M.N."/>
            <person name="Hua S.X."/>
            <person name="Woyke T."/>
            <person name="Kerfeld C.A."/>
        </authorList>
    </citation>
    <scope>NUCLEOTIDE SEQUENCE [LARGE SCALE GENOMIC DNA]</scope>
    <source>
        <strain evidence="2 3">PCC 7113</strain>
    </source>
</reference>
<keyword evidence="1" id="KW-1133">Transmembrane helix</keyword>
<keyword evidence="1" id="KW-0812">Transmembrane</keyword>
<dbReference type="Proteomes" id="UP000010471">
    <property type="component" value="Chromosome"/>
</dbReference>